<dbReference type="Proteomes" id="UP000299102">
    <property type="component" value="Unassembled WGS sequence"/>
</dbReference>
<protein>
    <submittedName>
        <fullName evidence="1">Uncharacterized protein</fullName>
    </submittedName>
</protein>
<dbReference type="AlphaFoldDB" id="A0A4C1WSS8"/>
<sequence length="137" mass="15661">MKGFGWLVRGCRVEECIGMEFCVSQNRLDASFMNFIMWASVVSLRSLFWMILDSMECLRGGVSENGRHVCYRRPHVHFVNNALIAQYHARKYSAVSLSRITQVGHVTPDAATRGKVIFSGYSTMFKFWTPSGNSRIR</sequence>
<organism evidence="1 2">
    <name type="scientific">Eumeta variegata</name>
    <name type="common">Bagworm moth</name>
    <name type="synonym">Eumeta japonica</name>
    <dbReference type="NCBI Taxonomy" id="151549"/>
    <lineage>
        <taxon>Eukaryota</taxon>
        <taxon>Metazoa</taxon>
        <taxon>Ecdysozoa</taxon>
        <taxon>Arthropoda</taxon>
        <taxon>Hexapoda</taxon>
        <taxon>Insecta</taxon>
        <taxon>Pterygota</taxon>
        <taxon>Neoptera</taxon>
        <taxon>Endopterygota</taxon>
        <taxon>Lepidoptera</taxon>
        <taxon>Glossata</taxon>
        <taxon>Ditrysia</taxon>
        <taxon>Tineoidea</taxon>
        <taxon>Psychidae</taxon>
        <taxon>Oiketicinae</taxon>
        <taxon>Eumeta</taxon>
    </lineage>
</organism>
<reference evidence="1 2" key="1">
    <citation type="journal article" date="2019" name="Commun. Biol.">
        <title>The bagworm genome reveals a unique fibroin gene that provides high tensile strength.</title>
        <authorList>
            <person name="Kono N."/>
            <person name="Nakamura H."/>
            <person name="Ohtoshi R."/>
            <person name="Tomita M."/>
            <person name="Numata K."/>
            <person name="Arakawa K."/>
        </authorList>
    </citation>
    <scope>NUCLEOTIDE SEQUENCE [LARGE SCALE GENOMIC DNA]</scope>
</reference>
<dbReference type="EMBL" id="BGZK01000617">
    <property type="protein sequence ID" value="GBP53164.1"/>
    <property type="molecule type" value="Genomic_DNA"/>
</dbReference>
<evidence type="ECO:0000313" key="2">
    <source>
        <dbReference type="Proteomes" id="UP000299102"/>
    </source>
</evidence>
<comment type="caution">
    <text evidence="1">The sequence shown here is derived from an EMBL/GenBank/DDBJ whole genome shotgun (WGS) entry which is preliminary data.</text>
</comment>
<proteinExistence type="predicted"/>
<evidence type="ECO:0000313" key="1">
    <source>
        <dbReference type="EMBL" id="GBP53164.1"/>
    </source>
</evidence>
<name>A0A4C1WSS8_EUMVA</name>
<accession>A0A4C1WSS8</accession>
<gene>
    <name evidence="1" type="ORF">EVAR_28506_1</name>
</gene>
<keyword evidence="2" id="KW-1185">Reference proteome</keyword>